<feature type="region of interest" description="Disordered" evidence="2">
    <location>
        <begin position="118"/>
        <end position="144"/>
    </location>
</feature>
<accession>A0A060YAN3</accession>
<dbReference type="PROSITE" id="PS50035">
    <property type="entry name" value="PLD"/>
    <property type="match status" value="2"/>
</dbReference>
<dbReference type="PaxDb" id="8022-A0A060YAN3"/>
<sequence>MSVSSWFLVSGGGMRHRLPWEMIFVGRDDCELMLQSRSVDKQHAVINYEPTTDEHKVKDLGSLNGTFVNDVRIQEQVYITLKIDDKLRFGYDILAKPVLYNHLSLTCLTYQPVHCGARRAPCPRGSTKEGGEERGCEDSRKYELRKSPSKIRLQRDIAVLKRGTPLYGQPSWWGDGDADDENSGKQDGTTTDRKQERSESDPKETTAGAQENGLYTSSQEPSYFEIPSYTNKPPSQDTEGATTTNPAFGPEAVPQGHASFTIEFDLQASNKVAVKDRVAKAVPEVRPRPPKKGAGEELSALQTAMVAAEGKVADWLAQNEIPLARTESVDRVVEDDGESVKSDVPVQLKSLKGSKHEDGTQSDSENAAALGEQRRAALEDHSRGLWGGRLEGSGVKIREGRANVPEGLFAEEDSPARRHRSSASKMAPIGGELRERERTKDSVPYHRDQHQPIGLGEGFQNRRGDDYSDRGTYTIEIENEDNQEEEARRMIDKVFGVEDYQTLSRVAGYPDIQRERLTTQRPGSGDRGKHGRIEPESLPEELVVGGPRWVSQWATLAASHIRTDPEGSGAESHVHYHTEDRGATAGFRPVLKLKCFDSKITRIKKSVGYLYCQYMREVSSHSSHARTQAGSTRVEASTKASRAKNTQASSTTTNTLSKPTTTLPKVRPTRASILRRARLGDSSDPDPADMDRMSVASEASTTSSRSAAPGPGFRRGLSRIEALAQPRKPRMGSPSAQSDSEATGGRSRGIGARSIATDYAVRQGLRGVSNMGGIIPRARANSASKLPDKSKGYITPTAGGRWRRMPMDYASTSEDEFGSNRHPSKHGGPARQFASPRLTQLGGSAPATPSPGGIAALRQQSAGREQEEYMKDWTTHSEEIARISQDLAKDLAMLAREIHDVAGEIDSVSPAASAATDPGAMLEDRVFDDGLDLGSGPSTESILSNNVRPVELRPRNSNRQGPRAIRRQTWNREDAVLDSLLLASVTQLSARIRHSVDKTAGKIRILFKDKDRKWDEIENKLQAEHDSLLLKTSSTVRCQTPTVLTSHLVSCLIDVMVDPDGTLDALTSLGLTSPLTDLQRVSPGAARPSTASHPPGGSNGEGPSSSTLSAPSGGPSSGASGTSTQVAERDLGLHVNNNLPSSGGEQNCVSQQKCIAIFALLCCFAVLVALTFSAVDVWGEDEDGITEENCNRHCRIVLVENIPEDLHLSVDGTTHVPLSTGLNSLLDQAKHSVEVVSPVWNLNSWDQETWPNSDTEGQLLFQRLLNLKTREVKLKIASSLTDSAELQKLTEHGAEVRFVNMSALTRGGLHSNFWVVDRKHVFIGSASMDWRSLSKRKELGVLVYNCSCLAIDLHRVFSFYWQLQNRDYVPSIWSKRVTALYGKDSPVTLYLNDTEVTAYVSTSPDLFCPKDRAKDIDVIQHVMQEAKLFIYISVTDYLPLLTRRSGGSLVSRYWSPIDEMIREAVVLRGVKVRMLISFWKQTHPLTFNFIMSLKSLCMELANCSLEVKFFSRREQMANSQPGVNHNKYMVTDSAVYIGNHDWVGSEFVYNAGTGLVIKPTQTLKERGATILEQVKAVFERDWHSRYAKTLQASNRTPEGSKYRNLHNNQRSRV</sequence>
<feature type="compositionally biased region" description="Polar residues" evidence="2">
    <location>
        <begin position="620"/>
        <end position="649"/>
    </location>
</feature>
<dbReference type="SUPFAM" id="SSF49879">
    <property type="entry name" value="SMAD/FHA domain"/>
    <property type="match status" value="1"/>
</dbReference>
<organism evidence="5 6">
    <name type="scientific">Oncorhynchus mykiss</name>
    <name type="common">Rainbow trout</name>
    <name type="synonym">Salmo gairdneri</name>
    <dbReference type="NCBI Taxonomy" id="8022"/>
    <lineage>
        <taxon>Eukaryota</taxon>
        <taxon>Metazoa</taxon>
        <taxon>Chordata</taxon>
        <taxon>Craniata</taxon>
        <taxon>Vertebrata</taxon>
        <taxon>Euteleostomi</taxon>
        <taxon>Actinopterygii</taxon>
        <taxon>Neopterygii</taxon>
        <taxon>Teleostei</taxon>
        <taxon>Protacanthopterygii</taxon>
        <taxon>Salmoniformes</taxon>
        <taxon>Salmonidae</taxon>
        <taxon>Salmoninae</taxon>
        <taxon>Oncorhynchus</taxon>
    </lineage>
</organism>
<feature type="region of interest" description="Disordered" evidence="2">
    <location>
        <begin position="169"/>
        <end position="256"/>
    </location>
</feature>
<dbReference type="SMART" id="SM00155">
    <property type="entry name" value="PLDc"/>
    <property type="match status" value="2"/>
</dbReference>
<dbReference type="Gene3D" id="2.60.200.20">
    <property type="match status" value="1"/>
</dbReference>
<feature type="region of interest" description="Disordered" evidence="2">
    <location>
        <begin position="513"/>
        <end position="538"/>
    </location>
</feature>
<dbReference type="Proteomes" id="UP000193380">
    <property type="component" value="Unassembled WGS sequence"/>
</dbReference>
<dbReference type="PANTHER" id="PTHR10185">
    <property type="entry name" value="PHOSPHOLIPASE D - RELATED"/>
    <property type="match status" value="1"/>
</dbReference>
<dbReference type="GO" id="GO:0003824">
    <property type="term" value="F:catalytic activity"/>
    <property type="evidence" value="ECO:0007669"/>
    <property type="project" value="InterPro"/>
</dbReference>
<feature type="compositionally biased region" description="Polar residues" evidence="2">
    <location>
        <begin position="207"/>
        <end position="221"/>
    </location>
</feature>
<name>A0A060YAN3_ONCMY</name>
<feature type="compositionally biased region" description="Low complexity" evidence="2">
    <location>
        <begin position="650"/>
        <end position="665"/>
    </location>
</feature>
<dbReference type="InterPro" id="IPR050874">
    <property type="entry name" value="Diverse_PLD-related"/>
</dbReference>
<feature type="compositionally biased region" description="Basic and acidic residues" evidence="2">
    <location>
        <begin position="436"/>
        <end position="450"/>
    </location>
</feature>
<dbReference type="Gene3D" id="3.30.870.10">
    <property type="entry name" value="Endonuclease Chain A"/>
    <property type="match status" value="2"/>
</dbReference>
<protein>
    <recommendedName>
        <fullName evidence="7">FHA domain-containing protein</fullName>
    </recommendedName>
</protein>
<evidence type="ECO:0000259" key="3">
    <source>
        <dbReference type="PROSITE" id="PS50006"/>
    </source>
</evidence>
<dbReference type="STRING" id="8022.A0A060YAN3"/>
<evidence type="ECO:0000313" key="5">
    <source>
        <dbReference type="EMBL" id="CDQ86454.1"/>
    </source>
</evidence>
<dbReference type="InterPro" id="IPR008984">
    <property type="entry name" value="SMAD_FHA_dom_sf"/>
</dbReference>
<feature type="region of interest" description="Disordered" evidence="2">
    <location>
        <begin position="326"/>
        <end position="390"/>
    </location>
</feature>
<dbReference type="SMART" id="SM00240">
    <property type="entry name" value="FHA"/>
    <property type="match status" value="1"/>
</dbReference>
<feature type="compositionally biased region" description="Basic and acidic residues" evidence="2">
    <location>
        <begin position="327"/>
        <end position="341"/>
    </location>
</feature>
<dbReference type="Pfam" id="PF00498">
    <property type="entry name" value="FHA"/>
    <property type="match status" value="1"/>
</dbReference>
<feature type="compositionally biased region" description="Low complexity" evidence="2">
    <location>
        <begin position="1101"/>
        <end position="1124"/>
    </location>
</feature>
<feature type="region of interest" description="Disordered" evidence="2">
    <location>
        <begin position="620"/>
        <end position="751"/>
    </location>
</feature>
<evidence type="ECO:0000313" key="6">
    <source>
        <dbReference type="Proteomes" id="UP000193380"/>
    </source>
</evidence>
<dbReference type="InterPro" id="IPR001736">
    <property type="entry name" value="PLipase_D/transphosphatidylase"/>
</dbReference>
<gene>
    <name evidence="5" type="ORF">GSONMT00050603001</name>
</gene>
<feature type="compositionally biased region" description="Basic and acidic residues" evidence="2">
    <location>
        <begin position="190"/>
        <end position="204"/>
    </location>
</feature>
<feature type="domain" description="FHA" evidence="3">
    <location>
        <begin position="23"/>
        <end position="73"/>
    </location>
</feature>
<feature type="compositionally biased region" description="Basic and acidic residues" evidence="2">
    <location>
        <begin position="513"/>
        <end position="535"/>
    </location>
</feature>
<comment type="similarity">
    <text evidence="1">Belongs to the phospholipase D family.</text>
</comment>
<evidence type="ECO:0000256" key="1">
    <source>
        <dbReference type="ARBA" id="ARBA00008664"/>
    </source>
</evidence>
<dbReference type="InterPro" id="IPR029300">
    <property type="entry name" value="CEP170_C"/>
</dbReference>
<dbReference type="Pfam" id="PF13918">
    <property type="entry name" value="PLDc_3"/>
    <property type="match status" value="1"/>
</dbReference>
<evidence type="ECO:0000256" key="2">
    <source>
        <dbReference type="SAM" id="MobiDB-lite"/>
    </source>
</evidence>
<feature type="region of interest" description="Disordered" evidence="2">
    <location>
        <begin position="1593"/>
        <end position="1613"/>
    </location>
</feature>
<feature type="compositionally biased region" description="Basic and acidic residues" evidence="2">
    <location>
        <begin position="372"/>
        <end position="383"/>
    </location>
</feature>
<feature type="domain" description="PLD phosphodiesterase" evidence="4">
    <location>
        <begin position="1305"/>
        <end position="1332"/>
    </location>
</feature>
<evidence type="ECO:0000259" key="4">
    <source>
        <dbReference type="PROSITE" id="PS50035"/>
    </source>
</evidence>
<feature type="region of interest" description="Disordered" evidence="2">
    <location>
        <begin position="1079"/>
        <end position="1124"/>
    </location>
</feature>
<feature type="region of interest" description="Disordered" evidence="2">
    <location>
        <begin position="812"/>
        <end position="833"/>
    </location>
</feature>
<evidence type="ECO:0008006" key="7">
    <source>
        <dbReference type="Google" id="ProtNLM"/>
    </source>
</evidence>
<reference evidence="5" key="2">
    <citation type="submission" date="2014-03" db="EMBL/GenBank/DDBJ databases">
        <authorList>
            <person name="Genoscope - CEA"/>
        </authorList>
    </citation>
    <scope>NUCLEOTIDE SEQUENCE</scope>
</reference>
<feature type="domain" description="PLD phosphodiesterase" evidence="4">
    <location>
        <begin position="1520"/>
        <end position="1546"/>
    </location>
</feature>
<dbReference type="EMBL" id="FR907311">
    <property type="protein sequence ID" value="CDQ86454.1"/>
    <property type="molecule type" value="Genomic_DNA"/>
</dbReference>
<dbReference type="InterPro" id="IPR032803">
    <property type="entry name" value="PLDc_3"/>
</dbReference>
<feature type="region of interest" description="Disordered" evidence="2">
    <location>
        <begin position="436"/>
        <end position="467"/>
    </location>
</feature>
<dbReference type="InterPro" id="IPR000253">
    <property type="entry name" value="FHA_dom"/>
</dbReference>
<feature type="compositionally biased region" description="Low complexity" evidence="2">
    <location>
        <begin position="694"/>
        <end position="708"/>
    </location>
</feature>
<dbReference type="PANTHER" id="PTHR10185:SF9">
    <property type="entry name" value="INACTIVE PHOSPHOLIPASE D5"/>
    <property type="match status" value="1"/>
</dbReference>
<reference evidence="5" key="1">
    <citation type="journal article" date="2014" name="Nat. Commun.">
        <title>The rainbow trout genome provides novel insights into evolution after whole-genome duplication in vertebrates.</title>
        <authorList>
            <person name="Berthelot C."/>
            <person name="Brunet F."/>
            <person name="Chalopin D."/>
            <person name="Juanchich A."/>
            <person name="Bernard M."/>
            <person name="Noel B."/>
            <person name="Bento P."/>
            <person name="Da Silva C."/>
            <person name="Labadie K."/>
            <person name="Alberti A."/>
            <person name="Aury J.M."/>
            <person name="Louis A."/>
            <person name="Dehais P."/>
            <person name="Bardou P."/>
            <person name="Montfort J."/>
            <person name="Klopp C."/>
            <person name="Cabau C."/>
            <person name="Gaspin C."/>
            <person name="Thorgaard G.H."/>
            <person name="Boussaha M."/>
            <person name="Quillet E."/>
            <person name="Guyomard R."/>
            <person name="Galiana D."/>
            <person name="Bobe J."/>
            <person name="Volff J.N."/>
            <person name="Genet C."/>
            <person name="Wincker P."/>
            <person name="Jaillon O."/>
            <person name="Roest Crollius H."/>
            <person name="Guiguen Y."/>
        </authorList>
    </citation>
    <scope>NUCLEOTIDE SEQUENCE [LARGE SCALE GENOMIC DNA]</scope>
</reference>
<feature type="compositionally biased region" description="Basic and acidic residues" evidence="2">
    <location>
        <begin position="126"/>
        <end position="144"/>
    </location>
</feature>
<dbReference type="Pfam" id="PF15308">
    <property type="entry name" value="CEP170_C"/>
    <property type="match status" value="1"/>
</dbReference>
<dbReference type="PROSITE" id="PS50006">
    <property type="entry name" value="FHA_DOMAIN"/>
    <property type="match status" value="1"/>
</dbReference>
<proteinExistence type="inferred from homology"/>
<feature type="compositionally biased region" description="Polar residues" evidence="2">
    <location>
        <begin position="228"/>
        <end position="246"/>
    </location>
</feature>
<dbReference type="SUPFAM" id="SSF56024">
    <property type="entry name" value="Phospholipase D/nuclease"/>
    <property type="match status" value="2"/>
</dbReference>